<feature type="domain" description="GW" evidence="5">
    <location>
        <begin position="851"/>
        <end position="932"/>
    </location>
</feature>
<dbReference type="Gene3D" id="2.30.30.170">
    <property type="match status" value="8"/>
</dbReference>
<dbReference type="AlphaFoldDB" id="A0A0R1TZK7"/>
<dbReference type="Proteomes" id="UP000051922">
    <property type="component" value="Unassembled WGS sequence"/>
</dbReference>
<comment type="caution">
    <text evidence="6">The sequence shown here is derived from an EMBL/GenBank/DDBJ whole genome shotgun (WGS) entry which is preliminary data.</text>
</comment>
<accession>A0A0R1TZK7</accession>
<dbReference type="GO" id="GO:0009253">
    <property type="term" value="P:peptidoglycan catabolic process"/>
    <property type="evidence" value="ECO:0007669"/>
    <property type="project" value="InterPro"/>
</dbReference>
<evidence type="ECO:0000313" key="7">
    <source>
        <dbReference type="Proteomes" id="UP000051922"/>
    </source>
</evidence>
<keyword evidence="7" id="KW-1185">Reference proteome</keyword>
<feature type="domain" description="GW" evidence="5">
    <location>
        <begin position="416"/>
        <end position="500"/>
    </location>
</feature>
<dbReference type="PROSITE" id="PS51780">
    <property type="entry name" value="GW"/>
    <property type="match status" value="8"/>
</dbReference>
<evidence type="ECO:0000256" key="3">
    <source>
        <dbReference type="ARBA" id="ARBA00022737"/>
    </source>
</evidence>
<comment type="similarity">
    <text evidence="1">In the N-terminal section; belongs to the N-acetylmuramoyl-L-alanine amidase 2 family.</text>
</comment>
<dbReference type="SMART" id="SM00644">
    <property type="entry name" value="Ami_2"/>
    <property type="match status" value="1"/>
</dbReference>
<dbReference type="SUPFAM" id="SSF55846">
    <property type="entry name" value="N-acetylmuramoyl-L-alanine amidase-like"/>
    <property type="match status" value="1"/>
</dbReference>
<feature type="chain" id="PRO_5039156491" evidence="4">
    <location>
        <begin position="23"/>
        <end position="932"/>
    </location>
</feature>
<organism evidence="6 7">
    <name type="scientific">Lacticaseibacillus pantheris DSM 15945 = JCM 12539 = NBRC 106106</name>
    <dbReference type="NCBI Taxonomy" id="1423783"/>
    <lineage>
        <taxon>Bacteria</taxon>
        <taxon>Bacillati</taxon>
        <taxon>Bacillota</taxon>
        <taxon>Bacilli</taxon>
        <taxon>Lactobacillales</taxon>
        <taxon>Lactobacillaceae</taxon>
        <taxon>Lacticaseibacillus</taxon>
    </lineage>
</organism>
<reference evidence="6 7" key="1">
    <citation type="journal article" date="2015" name="Genome Announc.">
        <title>Expanding the biotechnology potential of lactobacilli through comparative genomics of 213 strains and associated genera.</title>
        <authorList>
            <person name="Sun Z."/>
            <person name="Harris H.M."/>
            <person name="McCann A."/>
            <person name="Guo C."/>
            <person name="Argimon S."/>
            <person name="Zhang W."/>
            <person name="Yang X."/>
            <person name="Jeffery I.B."/>
            <person name="Cooney J.C."/>
            <person name="Kagawa T.F."/>
            <person name="Liu W."/>
            <person name="Song Y."/>
            <person name="Salvetti E."/>
            <person name="Wrobel A."/>
            <person name="Rasinkangas P."/>
            <person name="Parkhill J."/>
            <person name="Rea M.C."/>
            <person name="O'Sullivan O."/>
            <person name="Ritari J."/>
            <person name="Douillard F.P."/>
            <person name="Paul Ross R."/>
            <person name="Yang R."/>
            <person name="Briner A.E."/>
            <person name="Felis G.E."/>
            <person name="de Vos W.M."/>
            <person name="Barrangou R."/>
            <person name="Klaenhammer T.R."/>
            <person name="Caufield P.W."/>
            <person name="Cui Y."/>
            <person name="Zhang H."/>
            <person name="O'Toole P.W."/>
        </authorList>
    </citation>
    <scope>NUCLEOTIDE SEQUENCE [LARGE SCALE GENOMIC DNA]</scope>
    <source>
        <strain evidence="6 7">DSM 15945</strain>
    </source>
</reference>
<dbReference type="OrthoDB" id="9816557at2"/>
<feature type="domain" description="GW" evidence="5">
    <location>
        <begin position="765"/>
        <end position="848"/>
    </location>
</feature>
<evidence type="ECO:0000256" key="2">
    <source>
        <dbReference type="ARBA" id="ARBA00022729"/>
    </source>
</evidence>
<feature type="domain" description="GW" evidence="5">
    <location>
        <begin position="591"/>
        <end position="674"/>
    </location>
</feature>
<feature type="domain" description="GW" evidence="5">
    <location>
        <begin position="330"/>
        <end position="413"/>
    </location>
</feature>
<dbReference type="PATRIC" id="fig|1423783.4.peg.785"/>
<dbReference type="InterPro" id="IPR025987">
    <property type="entry name" value="GW_dom"/>
</dbReference>
<feature type="domain" description="GW" evidence="5">
    <location>
        <begin position="243"/>
        <end position="326"/>
    </location>
</feature>
<sequence>MNKLAKSATVSIVTLMSAAVLAGYAGDGIHNVDAAVITPSELHTSSSINSYIADHKIQPVGITKELHTFDMFNYSTSGQKPEGVVFHYTDNATNYSARNEANYEINGGWENAFVHTFVDAGTILNIHDTNFGCWGSGPNGNKKFVQFELVTARNRDEFARSISNAAWYVAYLAHEYGWNLTLASQNNGSGTLWTHYDVTHYLGGTDHTDPIAYLNSWGYNTTQFLDLAKAYYQYGGFYDTITSNVAKTYNATITQDNRNDGLYATGPYNTSDETKAVAAVTAKSLSGQTVQVLREAVTKLGTWVQIKTADGQTWWMDKQGVKVNYDPIISSKKVNYGAYLDQSSSSYGLYKDGPYMTGASTFVYASKHASGFSNEPITVLAEEVTRTGTWVQIRLSNGDTWWMDKQGIKSYDTVTNQKSLNNTTVRITQDSRNDGMYASGPYHTSADTVRPAAKSLKKFNGQTATALQQESTALGTWVQLKLGDGSTWWVDERGITFFDPILSKNSNSSVVTVKQDNRNDGLYETGPYMTSNSTYTVAWKSAKKYNGQRATVLGEETTKRATWVHIKFSDGSTWWMDKAGVAPFDYDKVLSTNNVTYSAQINQSGRSDGLYQDGPFMTGATTLAVAAKTAKPFNGQTANVLKEETTVKGTWVQVRFANGETWWMDKRGISAFDTITNQTNTTYKATVNQNGRNDGLYQTGPYYTSSDTKNVAAKTAKKYNGQDATVLGEATTKRATWVHVQFGDGSTWWMDKQGVAAFAYDKVLSSTNVTYNAQVNQSNRTDGLYQDGPYMTGATTRAVAAKNAKQFNGQSATVLKEETTAKGTWVQIRFANGETWWMDKRGISAFYPITNQTSVNYQVKVNQDNRNDGLYQTGPYYTSLATKNVANKTAKQYNGQSAVVTAEATTPTATWVLVKFADGSSWWMDKNGVTKQ</sequence>
<gene>
    <name evidence="6" type="ORF">FC50_GL000758</name>
</gene>
<evidence type="ECO:0000259" key="5">
    <source>
        <dbReference type="PROSITE" id="PS51780"/>
    </source>
</evidence>
<evidence type="ECO:0000313" key="6">
    <source>
        <dbReference type="EMBL" id="KRL86509.1"/>
    </source>
</evidence>
<keyword evidence="3" id="KW-0677">Repeat</keyword>
<feature type="signal peptide" evidence="4">
    <location>
        <begin position="1"/>
        <end position="22"/>
    </location>
</feature>
<dbReference type="Pfam" id="PF01510">
    <property type="entry name" value="Amidase_2"/>
    <property type="match status" value="1"/>
</dbReference>
<dbReference type="STRING" id="1423783.FC50_GL000758"/>
<dbReference type="InterPro" id="IPR036505">
    <property type="entry name" value="Amidase/PGRP_sf"/>
</dbReference>
<evidence type="ECO:0000256" key="4">
    <source>
        <dbReference type="SAM" id="SignalP"/>
    </source>
</evidence>
<dbReference type="EMBL" id="AZFJ01000044">
    <property type="protein sequence ID" value="KRL86509.1"/>
    <property type="molecule type" value="Genomic_DNA"/>
</dbReference>
<keyword evidence="2 4" id="KW-0732">Signal</keyword>
<proteinExistence type="inferred from homology"/>
<feature type="domain" description="GW" evidence="5">
    <location>
        <begin position="503"/>
        <end position="586"/>
    </location>
</feature>
<feature type="domain" description="GW" evidence="5">
    <location>
        <begin position="677"/>
        <end position="760"/>
    </location>
</feature>
<evidence type="ECO:0000256" key="1">
    <source>
        <dbReference type="ARBA" id="ARBA00006088"/>
    </source>
</evidence>
<dbReference type="InterPro" id="IPR038200">
    <property type="entry name" value="GW_dom_sf"/>
</dbReference>
<dbReference type="CDD" id="cd06583">
    <property type="entry name" value="PGRP"/>
    <property type="match status" value="1"/>
</dbReference>
<name>A0A0R1TZK7_9LACO</name>
<dbReference type="GO" id="GO:0008745">
    <property type="term" value="F:N-acetylmuramoyl-L-alanine amidase activity"/>
    <property type="evidence" value="ECO:0007669"/>
    <property type="project" value="InterPro"/>
</dbReference>
<protein>
    <submittedName>
        <fullName evidence="6">Inulosucrase</fullName>
    </submittedName>
</protein>
<dbReference type="Gene3D" id="3.40.80.10">
    <property type="entry name" value="Peptidoglycan recognition protein-like"/>
    <property type="match status" value="1"/>
</dbReference>
<dbReference type="RefSeq" id="WP_056956547.1">
    <property type="nucleotide sequence ID" value="NZ_AZFJ01000044.1"/>
</dbReference>
<dbReference type="InterPro" id="IPR002502">
    <property type="entry name" value="Amidase_domain"/>
</dbReference>
<dbReference type="SUPFAM" id="SSF82057">
    <property type="entry name" value="Prokaryotic SH3-related domain"/>
    <property type="match status" value="8"/>
</dbReference>
<dbReference type="Pfam" id="PF13457">
    <property type="entry name" value="GW"/>
    <property type="match status" value="8"/>
</dbReference>